<accession>A0A422NVH2</accession>
<dbReference type="OrthoDB" id="238669at2759"/>
<reference evidence="1 2" key="1">
    <citation type="journal article" date="2018" name="BMC Genomics">
        <title>Genomic comparison of Trypanosoma conorhini and Trypanosoma rangeli to Trypanosoma cruzi strains of high and low virulence.</title>
        <authorList>
            <person name="Bradwell K.R."/>
            <person name="Koparde V.N."/>
            <person name="Matveyev A.V."/>
            <person name="Serrano M.G."/>
            <person name="Alves J.M."/>
            <person name="Parikh H."/>
            <person name="Huang B."/>
            <person name="Lee V."/>
            <person name="Espinosa-Alvarez O."/>
            <person name="Ortiz P.A."/>
            <person name="Costa-Martins A.G."/>
            <person name="Teixeira M.M."/>
            <person name="Buck G.A."/>
        </authorList>
    </citation>
    <scope>NUCLEOTIDE SEQUENCE [LARGE SCALE GENOMIC DNA]</scope>
    <source>
        <strain evidence="1 2">AM80</strain>
    </source>
</reference>
<comment type="caution">
    <text evidence="1">The sequence shown here is derived from an EMBL/GenBank/DDBJ whole genome shotgun (WGS) entry which is preliminary data.</text>
</comment>
<evidence type="ECO:0000313" key="1">
    <source>
        <dbReference type="EMBL" id="RNF09449.1"/>
    </source>
</evidence>
<dbReference type="Proteomes" id="UP000283634">
    <property type="component" value="Unassembled WGS sequence"/>
</dbReference>
<dbReference type="OMA" id="HANDHQL"/>
<dbReference type="EMBL" id="MKGL01000047">
    <property type="protein sequence ID" value="RNF09449.1"/>
    <property type="molecule type" value="Genomic_DNA"/>
</dbReference>
<protein>
    <submittedName>
        <fullName evidence="1">Uncharacterized protein</fullName>
    </submittedName>
</protein>
<dbReference type="RefSeq" id="XP_029240982.1">
    <property type="nucleotide sequence ID" value="XM_029379175.1"/>
</dbReference>
<keyword evidence="2" id="KW-1185">Reference proteome</keyword>
<gene>
    <name evidence="1" type="ORF">TraAM80_02160</name>
</gene>
<name>A0A422NVH2_TRYRA</name>
<sequence>MGQKQSLNDLLRQYIYNRDNDGLTEFLRVHEAELGAACIDEVIYVELIGRQWDSNTIYRFAKFATDKHLAVLIATAVLHGHVVQLAPLFELMRDRKRTIEEYHLKHLFLTACERENVDAVRAFIANKCFDPSDRRPVRAVLRAQLSKSAVNEELVKLVLAAHPLQTDNVEYIRNDCLATAKSDGVRKVVDELLFNYIP</sequence>
<dbReference type="VEuPathDB" id="TriTrypDB:TRSC58_03504"/>
<dbReference type="GeneID" id="40326093"/>
<evidence type="ECO:0000313" key="2">
    <source>
        <dbReference type="Proteomes" id="UP000283634"/>
    </source>
</evidence>
<dbReference type="AlphaFoldDB" id="A0A422NVH2"/>
<proteinExistence type="predicted"/>
<organism evidence="1 2">
    <name type="scientific">Trypanosoma rangeli</name>
    <dbReference type="NCBI Taxonomy" id="5698"/>
    <lineage>
        <taxon>Eukaryota</taxon>
        <taxon>Discoba</taxon>
        <taxon>Euglenozoa</taxon>
        <taxon>Kinetoplastea</taxon>
        <taxon>Metakinetoplastina</taxon>
        <taxon>Trypanosomatida</taxon>
        <taxon>Trypanosomatidae</taxon>
        <taxon>Trypanosoma</taxon>
        <taxon>Herpetosoma</taxon>
    </lineage>
</organism>